<feature type="compositionally biased region" description="Acidic residues" evidence="4">
    <location>
        <begin position="183"/>
        <end position="199"/>
    </location>
</feature>
<evidence type="ECO:0000256" key="1">
    <source>
        <dbReference type="ARBA" id="ARBA00004123"/>
    </source>
</evidence>
<evidence type="ECO:0000313" key="5">
    <source>
        <dbReference type="EMBL" id="PFH38589.1"/>
    </source>
</evidence>
<comment type="caution">
    <text evidence="5">The sequence shown here is derived from an EMBL/GenBank/DDBJ whole genome shotgun (WGS) entry which is preliminary data.</text>
</comment>
<keyword evidence="3" id="KW-0539">Nucleus</keyword>
<feature type="compositionally biased region" description="Low complexity" evidence="4">
    <location>
        <begin position="162"/>
        <end position="172"/>
    </location>
</feature>
<dbReference type="InterPro" id="IPR009088">
    <property type="entry name" value="TFIIA_b-brl"/>
</dbReference>
<dbReference type="Gene3D" id="2.30.18.10">
    <property type="entry name" value="Transcription factor IIA (TFIIA), beta-barrel domain"/>
    <property type="match status" value="1"/>
</dbReference>
<gene>
    <name evidence="5" type="ORF">BESB_009310</name>
</gene>
<feature type="compositionally biased region" description="Polar residues" evidence="4">
    <location>
        <begin position="92"/>
        <end position="108"/>
    </location>
</feature>
<feature type="compositionally biased region" description="Low complexity" evidence="4">
    <location>
        <begin position="124"/>
        <end position="150"/>
    </location>
</feature>
<proteinExistence type="predicted"/>
<sequence length="310" mass="31993">MQPSSLKRGRQQLPRGAAGPALAAASPVLQQMGSAKNISAVYNRVIEATIERCTQFQSAKVMDAIEKQWRLALQRRTAELRRAPAAAPVGGDSSSHQPRGTAADSSRTAASGIAPAAAPPAGPPQSAQSGGDAKSSAAAAKASGGQPSSPKVTKPADKAAEAVEAPADAPAKSEPAGDGGAEAADDDDDFEDADVDEAETLSATLSEGPAASASSSHTQAHAPSNDGSADASGHSRPELEEKEEILDDVSDLDDQEPAATDGIYALYERVERCGSSGKKTTNWRVTLRHGIIRAGRQEIAFDRLYGELKF</sequence>
<comment type="subcellular location">
    <subcellularLocation>
        <location evidence="1">Nucleus</location>
    </subcellularLocation>
</comment>
<name>A0A2A9MKV6_BESBE</name>
<dbReference type="GO" id="GO:0006367">
    <property type="term" value="P:transcription initiation at RNA polymerase II promoter"/>
    <property type="evidence" value="ECO:0007669"/>
    <property type="project" value="InterPro"/>
</dbReference>
<keyword evidence="2" id="KW-0804">Transcription</keyword>
<dbReference type="GeneID" id="40305993"/>
<dbReference type="AlphaFoldDB" id="A0A2A9MKV6"/>
<evidence type="ECO:0000256" key="4">
    <source>
        <dbReference type="SAM" id="MobiDB-lite"/>
    </source>
</evidence>
<feature type="region of interest" description="Disordered" evidence="4">
    <location>
        <begin position="1"/>
        <end position="21"/>
    </location>
</feature>
<dbReference type="VEuPathDB" id="ToxoDB:BESB_009310"/>
<dbReference type="SUPFAM" id="SSF50784">
    <property type="entry name" value="Transcription factor IIA (TFIIA), beta-barrel domain"/>
    <property type="match status" value="1"/>
</dbReference>
<reference evidence="5 6" key="1">
    <citation type="submission" date="2017-09" db="EMBL/GenBank/DDBJ databases">
        <title>Genome sequencing of Besnoitia besnoiti strain Bb-Ger1.</title>
        <authorList>
            <person name="Schares G."/>
            <person name="Venepally P."/>
            <person name="Lorenzi H.A."/>
        </authorList>
    </citation>
    <scope>NUCLEOTIDE SEQUENCE [LARGE SCALE GENOMIC DNA]</scope>
    <source>
        <strain evidence="5 6">Bb-Ger1</strain>
    </source>
</reference>
<evidence type="ECO:0000313" key="6">
    <source>
        <dbReference type="Proteomes" id="UP000224006"/>
    </source>
</evidence>
<dbReference type="GO" id="GO:0005672">
    <property type="term" value="C:transcription factor TFIIA complex"/>
    <property type="evidence" value="ECO:0007669"/>
    <property type="project" value="InterPro"/>
</dbReference>
<dbReference type="EMBL" id="NWUJ01000001">
    <property type="protein sequence ID" value="PFH38589.1"/>
    <property type="molecule type" value="Genomic_DNA"/>
</dbReference>
<evidence type="ECO:0000256" key="2">
    <source>
        <dbReference type="ARBA" id="ARBA00023163"/>
    </source>
</evidence>
<keyword evidence="6" id="KW-1185">Reference proteome</keyword>
<feature type="compositionally biased region" description="Acidic residues" evidence="4">
    <location>
        <begin position="240"/>
        <end position="256"/>
    </location>
</feature>
<organism evidence="5 6">
    <name type="scientific">Besnoitia besnoiti</name>
    <name type="common">Apicomplexan protozoan</name>
    <dbReference type="NCBI Taxonomy" id="94643"/>
    <lineage>
        <taxon>Eukaryota</taxon>
        <taxon>Sar</taxon>
        <taxon>Alveolata</taxon>
        <taxon>Apicomplexa</taxon>
        <taxon>Conoidasida</taxon>
        <taxon>Coccidia</taxon>
        <taxon>Eucoccidiorida</taxon>
        <taxon>Eimeriorina</taxon>
        <taxon>Sarcocystidae</taxon>
        <taxon>Besnoitia</taxon>
    </lineage>
</organism>
<feature type="region of interest" description="Disordered" evidence="4">
    <location>
        <begin position="82"/>
        <end position="256"/>
    </location>
</feature>
<dbReference type="Proteomes" id="UP000224006">
    <property type="component" value="Chromosome I"/>
</dbReference>
<evidence type="ECO:0000256" key="3">
    <source>
        <dbReference type="ARBA" id="ARBA00023242"/>
    </source>
</evidence>
<protein>
    <submittedName>
        <fullName evidence="5">Uncharacterized protein</fullName>
    </submittedName>
</protein>
<feature type="compositionally biased region" description="Low complexity" evidence="4">
    <location>
        <begin position="209"/>
        <end position="224"/>
    </location>
</feature>
<dbReference type="RefSeq" id="XP_029222598.1">
    <property type="nucleotide sequence ID" value="XM_029359685.1"/>
</dbReference>
<dbReference type="STRING" id="94643.A0A2A9MKV6"/>
<accession>A0A2A9MKV6</accession>
<dbReference type="KEGG" id="bbes:BESB_009310"/>
<dbReference type="OrthoDB" id="331654at2759"/>